<organism evidence="2 3">
    <name type="scientific">Methylocystis heyeri</name>
    <dbReference type="NCBI Taxonomy" id="391905"/>
    <lineage>
        <taxon>Bacteria</taxon>
        <taxon>Pseudomonadati</taxon>
        <taxon>Pseudomonadota</taxon>
        <taxon>Alphaproteobacteria</taxon>
        <taxon>Hyphomicrobiales</taxon>
        <taxon>Methylocystaceae</taxon>
        <taxon>Methylocystis</taxon>
    </lineage>
</organism>
<evidence type="ECO:0000313" key="3">
    <source>
        <dbReference type="Proteomes" id="UP000309061"/>
    </source>
</evidence>
<dbReference type="AlphaFoldDB" id="A0A6B8KIJ7"/>
<proteinExistence type="predicted"/>
<gene>
    <name evidence="2" type="ORF">H2LOC_017330</name>
</gene>
<dbReference type="KEGG" id="mhey:H2LOC_017330"/>
<evidence type="ECO:0000313" key="2">
    <source>
        <dbReference type="EMBL" id="QGM47309.1"/>
    </source>
</evidence>
<dbReference type="RefSeq" id="WP_154331704.1">
    <property type="nucleotide sequence ID" value="NZ_CP046052.1"/>
</dbReference>
<accession>A0A6B8KIJ7</accession>
<evidence type="ECO:0000256" key="1">
    <source>
        <dbReference type="SAM" id="MobiDB-lite"/>
    </source>
</evidence>
<dbReference type="Proteomes" id="UP000309061">
    <property type="component" value="Chromosome"/>
</dbReference>
<protein>
    <submittedName>
        <fullName evidence="2">Uncharacterized protein</fullName>
    </submittedName>
</protein>
<keyword evidence="3" id="KW-1185">Reference proteome</keyword>
<feature type="region of interest" description="Disordered" evidence="1">
    <location>
        <begin position="25"/>
        <end position="56"/>
    </location>
</feature>
<sequence length="56" mass="5794">MAHAKPALLRRLAVVVTIGAGAYAMSSPRTGAEPRPSVQEMCEAASPGENASCQPR</sequence>
<dbReference type="EMBL" id="CP046052">
    <property type="protein sequence ID" value="QGM47309.1"/>
    <property type="molecule type" value="Genomic_DNA"/>
</dbReference>
<reference evidence="2 3" key="1">
    <citation type="submission" date="2019-11" db="EMBL/GenBank/DDBJ databases">
        <title>The genome sequence of Methylocystis heyeri.</title>
        <authorList>
            <person name="Oshkin I.Y."/>
            <person name="Miroshnikov K."/>
            <person name="Dedysh S.N."/>
        </authorList>
    </citation>
    <scope>NUCLEOTIDE SEQUENCE [LARGE SCALE GENOMIC DNA]</scope>
    <source>
        <strain evidence="2 3">H2</strain>
    </source>
</reference>
<name>A0A6B8KIJ7_9HYPH</name>